<dbReference type="Proteomes" id="UP001189429">
    <property type="component" value="Unassembled WGS sequence"/>
</dbReference>
<gene>
    <name evidence="3" type="ORF">PCOR1329_LOCUS49424</name>
</gene>
<protein>
    <recommendedName>
        <fullName evidence="5">Phospholipase B-like</fullName>
    </recommendedName>
</protein>
<feature type="region of interest" description="Disordered" evidence="1">
    <location>
        <begin position="35"/>
        <end position="58"/>
    </location>
</feature>
<evidence type="ECO:0000256" key="1">
    <source>
        <dbReference type="SAM" id="MobiDB-lite"/>
    </source>
</evidence>
<organism evidence="3 4">
    <name type="scientific">Prorocentrum cordatum</name>
    <dbReference type="NCBI Taxonomy" id="2364126"/>
    <lineage>
        <taxon>Eukaryota</taxon>
        <taxon>Sar</taxon>
        <taxon>Alveolata</taxon>
        <taxon>Dinophyceae</taxon>
        <taxon>Prorocentrales</taxon>
        <taxon>Prorocentraceae</taxon>
        <taxon>Prorocentrum</taxon>
    </lineage>
</organism>
<feature type="compositionally biased region" description="Polar residues" evidence="1">
    <location>
        <begin position="41"/>
        <end position="50"/>
    </location>
</feature>
<evidence type="ECO:0008006" key="5">
    <source>
        <dbReference type="Google" id="ProtNLM"/>
    </source>
</evidence>
<evidence type="ECO:0000256" key="2">
    <source>
        <dbReference type="SAM" id="Phobius"/>
    </source>
</evidence>
<name>A0ABN9UMR3_9DINO</name>
<keyword evidence="2" id="KW-1133">Transmembrane helix</keyword>
<evidence type="ECO:0000313" key="3">
    <source>
        <dbReference type="EMBL" id="CAK0860456.1"/>
    </source>
</evidence>
<accession>A0ABN9UMR3</accession>
<proteinExistence type="predicted"/>
<evidence type="ECO:0000313" key="4">
    <source>
        <dbReference type="Proteomes" id="UP001189429"/>
    </source>
</evidence>
<reference evidence="3" key="1">
    <citation type="submission" date="2023-10" db="EMBL/GenBank/DDBJ databases">
        <authorList>
            <person name="Chen Y."/>
            <person name="Shah S."/>
            <person name="Dougan E. K."/>
            <person name="Thang M."/>
            <person name="Chan C."/>
        </authorList>
    </citation>
    <scope>NUCLEOTIDE SEQUENCE [LARGE SCALE GENOMIC DNA]</scope>
</reference>
<feature type="transmembrane region" description="Helical" evidence="2">
    <location>
        <begin position="60"/>
        <end position="82"/>
    </location>
</feature>
<keyword evidence="4" id="KW-1185">Reference proteome</keyword>
<comment type="caution">
    <text evidence="3">The sequence shown here is derived from an EMBL/GenBank/DDBJ whole genome shotgun (WGS) entry which is preliminary data.</text>
</comment>
<keyword evidence="2" id="KW-0472">Membrane</keyword>
<keyword evidence="2" id="KW-0812">Transmembrane</keyword>
<sequence length="437" mass="46011">MHHLAQPEAAGGAFTHQASNGTLAESALLLDGAGSAKDATPRTTLPTTDEPSSRHAGRRWATSGTCLVVAIMATVAAVISLVPGARGSARGAASPRDFLARAEVAPATTSAWELLGSSELHAVAADNLIRTGRPFAEAADRDAVQEIVSQVFVNLTEGLSQRAPSLADALRAVGLGTSEQAALLDALRLLSNSEVRRVGLSVAEAVRGSGSKEQGDILQHIGAQLRGKREELRRLRSRLLPPLLQPSTAGPDSAALLTLDAESLRVLATVDGSWVQDEEEEADPPNDAGVPDWYRSLPQLPSEDDYRRRLNWDYDRSSRNPFWRVSSFQAEGGDHTKSIPDAVPEQGMEGIQEGVLEQGRVLLDLLLHLPSEERAAPHRGSADATTSEAARALGDAPLERALGSDAAEQVSCGAGTRHAAACLLKLGAQGLGALCFA</sequence>
<dbReference type="EMBL" id="CAUYUJ010015982">
    <property type="protein sequence ID" value="CAK0860456.1"/>
    <property type="molecule type" value="Genomic_DNA"/>
</dbReference>
<feature type="region of interest" description="Disordered" evidence="1">
    <location>
        <begin position="275"/>
        <end position="298"/>
    </location>
</feature>